<dbReference type="InterPro" id="IPR001932">
    <property type="entry name" value="PPM-type_phosphatase-like_dom"/>
</dbReference>
<reference evidence="4" key="1">
    <citation type="submission" date="2022-10" db="EMBL/GenBank/DDBJ databases">
        <title>The complete genomes of actinobacterial strains from the NBC collection.</title>
        <authorList>
            <person name="Joergensen T.S."/>
            <person name="Alvarez Arevalo M."/>
            <person name="Sterndorff E.B."/>
            <person name="Faurdal D."/>
            <person name="Vuksanovic O."/>
            <person name="Mourched A.-S."/>
            <person name="Charusanti P."/>
            <person name="Shaw S."/>
            <person name="Blin K."/>
            <person name="Weber T."/>
        </authorList>
    </citation>
    <scope>NUCLEOTIDE SEQUENCE</scope>
    <source>
        <strain evidence="4">NBC_00283</strain>
    </source>
</reference>
<dbReference type="SUPFAM" id="SSF55781">
    <property type="entry name" value="GAF domain-like"/>
    <property type="match status" value="2"/>
</dbReference>
<sequence length="565" mass="58910">MNRFARLATRLLGTPRALVWVAAEGSAVVESWPVGSLDAEASALCRRVAELGAPLALAGDADGALAFAGVPLVGPSGELLGVLAATDTGPRAWSEEDLRDLGDLGAACSAQMRLRLRSDEVQRAGEAAGEAASLAEAEADRMETLLSRAQLLLRAAEDLGDTSGLKEVWARVSGLAGGELKPSHVGLDLMGEDGLLRQVAGAEAGQAPWTGPGEGYGADSGWPGARAVREGRTVVVDRQKLTRGYTPEAVAGFDALGLHTLACVPLSGAEGVFGVLALGWDVPHVVDSAERAVLVVLADYTARAVERASYLDERVSVALRLQQAMLTDLVPVPGLETAALYRPAARQDMVGGDWYDLHPLLGPPGAWAVTVGDITGHDLGAATLMGQVRSMLRQADIDHPDRPPHQAVEALVRACQTLGLPAGGTLVHAHLTPRPAGHWQFAWTNAGHPPPLLTHPGVPGEPAEELGAHDILIHPGLPPGPRTTHTRLLAPGSTLLLYTDGLVEHREQDLDAATGEAARRLAAASTDTPLGDVLEHLAGTVAPAHPEDDMVLLAIRIAPHNPSAC</sequence>
<dbReference type="InterPro" id="IPR029016">
    <property type="entry name" value="GAF-like_dom_sf"/>
</dbReference>
<dbReference type="SMART" id="SM00331">
    <property type="entry name" value="PP2C_SIG"/>
    <property type="match status" value="1"/>
</dbReference>
<dbReference type="Pfam" id="PF13185">
    <property type="entry name" value="GAF_2"/>
    <property type="match status" value="1"/>
</dbReference>
<dbReference type="InterPro" id="IPR003018">
    <property type="entry name" value="GAF"/>
</dbReference>
<dbReference type="PANTHER" id="PTHR43156:SF2">
    <property type="entry name" value="STAGE II SPORULATION PROTEIN E"/>
    <property type="match status" value="1"/>
</dbReference>
<dbReference type="Gene3D" id="3.60.40.10">
    <property type="entry name" value="PPM-type phosphatase domain"/>
    <property type="match status" value="1"/>
</dbReference>
<dbReference type="Pfam" id="PF01590">
    <property type="entry name" value="GAF"/>
    <property type="match status" value="1"/>
</dbReference>
<evidence type="ECO:0000259" key="2">
    <source>
        <dbReference type="SMART" id="SM00065"/>
    </source>
</evidence>
<dbReference type="Proteomes" id="UP001432075">
    <property type="component" value="Chromosome"/>
</dbReference>
<evidence type="ECO:0000313" key="4">
    <source>
        <dbReference type="EMBL" id="WUO50419.1"/>
    </source>
</evidence>
<keyword evidence="5" id="KW-1185">Reference proteome</keyword>
<dbReference type="SMART" id="SM00065">
    <property type="entry name" value="GAF"/>
    <property type="match status" value="2"/>
</dbReference>
<proteinExistence type="predicted"/>
<protein>
    <submittedName>
        <fullName evidence="4">SpoIIE family protein phosphatase</fullName>
    </submittedName>
</protein>
<feature type="domain" description="PPM-type phosphatase" evidence="3">
    <location>
        <begin position="332"/>
        <end position="557"/>
    </location>
</feature>
<feature type="domain" description="GAF" evidence="2">
    <location>
        <begin position="164"/>
        <end position="315"/>
    </location>
</feature>
<name>A0ABZ1RV84_9ACTN</name>
<dbReference type="EMBL" id="CP108057">
    <property type="protein sequence ID" value="WUO50419.1"/>
    <property type="molecule type" value="Genomic_DNA"/>
</dbReference>
<feature type="domain" description="GAF" evidence="2">
    <location>
        <begin position="1"/>
        <end position="122"/>
    </location>
</feature>
<dbReference type="Pfam" id="PF07228">
    <property type="entry name" value="SpoIIE"/>
    <property type="match status" value="1"/>
</dbReference>
<organism evidence="4 5">
    <name type="scientific">Streptomyces goshikiensis</name>
    <dbReference type="NCBI Taxonomy" id="1942"/>
    <lineage>
        <taxon>Bacteria</taxon>
        <taxon>Bacillati</taxon>
        <taxon>Actinomycetota</taxon>
        <taxon>Actinomycetes</taxon>
        <taxon>Kitasatosporales</taxon>
        <taxon>Streptomycetaceae</taxon>
        <taxon>Streptomyces</taxon>
    </lineage>
</organism>
<evidence type="ECO:0000256" key="1">
    <source>
        <dbReference type="ARBA" id="ARBA00022801"/>
    </source>
</evidence>
<dbReference type="InterPro" id="IPR036457">
    <property type="entry name" value="PPM-type-like_dom_sf"/>
</dbReference>
<dbReference type="InterPro" id="IPR052016">
    <property type="entry name" value="Bact_Sigma-Reg"/>
</dbReference>
<keyword evidence="1" id="KW-0378">Hydrolase</keyword>
<evidence type="ECO:0000259" key="3">
    <source>
        <dbReference type="SMART" id="SM00331"/>
    </source>
</evidence>
<evidence type="ECO:0000313" key="5">
    <source>
        <dbReference type="Proteomes" id="UP001432075"/>
    </source>
</evidence>
<gene>
    <name evidence="4" type="ORF">OHU17_33785</name>
</gene>
<dbReference type="PANTHER" id="PTHR43156">
    <property type="entry name" value="STAGE II SPORULATION PROTEIN E-RELATED"/>
    <property type="match status" value="1"/>
</dbReference>
<dbReference type="SUPFAM" id="SSF81606">
    <property type="entry name" value="PP2C-like"/>
    <property type="match status" value="1"/>
</dbReference>
<accession>A0ABZ1RV84</accession>
<dbReference type="RefSeq" id="WP_328777228.1">
    <property type="nucleotide sequence ID" value="NZ_CP108057.1"/>
</dbReference>
<dbReference type="Gene3D" id="3.30.450.40">
    <property type="match status" value="2"/>
</dbReference>